<keyword evidence="3" id="KW-1185">Reference proteome</keyword>
<evidence type="ECO:0000256" key="1">
    <source>
        <dbReference type="SAM" id="SignalP"/>
    </source>
</evidence>
<dbReference type="AlphaFoldDB" id="A0A7W6GTK2"/>
<reference evidence="2 3" key="1">
    <citation type="submission" date="2020-08" db="EMBL/GenBank/DDBJ databases">
        <title>Genomic Encyclopedia of Type Strains, Phase IV (KMG-IV): sequencing the most valuable type-strain genomes for metagenomic binning, comparative biology and taxonomic classification.</title>
        <authorList>
            <person name="Goeker M."/>
        </authorList>
    </citation>
    <scope>NUCLEOTIDE SEQUENCE [LARGE SCALE GENOMIC DNA]</scope>
    <source>
        <strain evidence="2 3">DSM 102235</strain>
    </source>
</reference>
<dbReference type="Proteomes" id="UP000541426">
    <property type="component" value="Unassembled WGS sequence"/>
</dbReference>
<dbReference type="EMBL" id="JACIEJ010000007">
    <property type="protein sequence ID" value="MBB3986613.1"/>
    <property type="molecule type" value="Genomic_DNA"/>
</dbReference>
<accession>A0A7W6GTK2</accession>
<feature type="chain" id="PRO_5030600831" evidence="1">
    <location>
        <begin position="21"/>
        <end position="139"/>
    </location>
</feature>
<name>A0A7W6GTK2_9RHOB</name>
<evidence type="ECO:0000313" key="3">
    <source>
        <dbReference type="Proteomes" id="UP000541426"/>
    </source>
</evidence>
<keyword evidence="1" id="KW-0732">Signal</keyword>
<evidence type="ECO:0000313" key="2">
    <source>
        <dbReference type="EMBL" id="MBB3986613.1"/>
    </source>
</evidence>
<gene>
    <name evidence="2" type="ORF">GGQ68_002956</name>
</gene>
<dbReference type="RefSeq" id="WP_183967160.1">
    <property type="nucleotide sequence ID" value="NZ_BAABBZ010000006.1"/>
</dbReference>
<protein>
    <submittedName>
        <fullName evidence="2">Uncharacterized protein</fullName>
    </submittedName>
</protein>
<proteinExistence type="predicted"/>
<sequence length="139" mass="14908">MKRCFGLVAGLVLAASGALAAPDVVGYKCIIKGAGDGDWIQPLIFIAYNRDAERVVVSDPMILAFNDGIPVTGRVVTDNSKRTTFAWDVQITLNVSPVTMGFRGTYVKSNGVFSVVATPRGYSNNFTRGGTCKLDRLES</sequence>
<feature type="signal peptide" evidence="1">
    <location>
        <begin position="1"/>
        <end position="20"/>
    </location>
</feature>
<organism evidence="2 3">
    <name type="scientific">Sagittula marina</name>
    <dbReference type="NCBI Taxonomy" id="943940"/>
    <lineage>
        <taxon>Bacteria</taxon>
        <taxon>Pseudomonadati</taxon>
        <taxon>Pseudomonadota</taxon>
        <taxon>Alphaproteobacteria</taxon>
        <taxon>Rhodobacterales</taxon>
        <taxon>Roseobacteraceae</taxon>
        <taxon>Sagittula</taxon>
    </lineage>
</organism>
<comment type="caution">
    <text evidence="2">The sequence shown here is derived from an EMBL/GenBank/DDBJ whole genome shotgun (WGS) entry which is preliminary data.</text>
</comment>